<dbReference type="Proteomes" id="UP001604277">
    <property type="component" value="Unassembled WGS sequence"/>
</dbReference>
<protein>
    <submittedName>
        <fullName evidence="1">Uncharacterized protein</fullName>
    </submittedName>
</protein>
<proteinExistence type="predicted"/>
<dbReference type="EMBL" id="JBFOLJ010000008">
    <property type="protein sequence ID" value="KAL2514808.1"/>
    <property type="molecule type" value="Genomic_DNA"/>
</dbReference>
<organism evidence="1 2">
    <name type="scientific">Forsythia ovata</name>
    <dbReference type="NCBI Taxonomy" id="205694"/>
    <lineage>
        <taxon>Eukaryota</taxon>
        <taxon>Viridiplantae</taxon>
        <taxon>Streptophyta</taxon>
        <taxon>Embryophyta</taxon>
        <taxon>Tracheophyta</taxon>
        <taxon>Spermatophyta</taxon>
        <taxon>Magnoliopsida</taxon>
        <taxon>eudicotyledons</taxon>
        <taxon>Gunneridae</taxon>
        <taxon>Pentapetalae</taxon>
        <taxon>asterids</taxon>
        <taxon>lamiids</taxon>
        <taxon>Lamiales</taxon>
        <taxon>Oleaceae</taxon>
        <taxon>Forsythieae</taxon>
        <taxon>Forsythia</taxon>
    </lineage>
</organism>
<reference evidence="2" key="1">
    <citation type="submission" date="2024-07" db="EMBL/GenBank/DDBJ databases">
        <title>Two chromosome-level genome assemblies of Korean endemic species Abeliophyllum distichum and Forsythia ovata (Oleaceae).</title>
        <authorList>
            <person name="Jang H."/>
        </authorList>
    </citation>
    <scope>NUCLEOTIDE SEQUENCE [LARGE SCALE GENOMIC DNA]</scope>
</reference>
<keyword evidence="2" id="KW-1185">Reference proteome</keyword>
<evidence type="ECO:0000313" key="2">
    <source>
        <dbReference type="Proteomes" id="UP001604277"/>
    </source>
</evidence>
<accession>A0ABD1TQF0</accession>
<gene>
    <name evidence="1" type="ORF">Fot_28779</name>
</gene>
<comment type="caution">
    <text evidence="1">The sequence shown here is derived from an EMBL/GenBank/DDBJ whole genome shotgun (WGS) entry which is preliminary data.</text>
</comment>
<dbReference type="AlphaFoldDB" id="A0ABD1TQF0"/>
<sequence length="114" mass="12946">MVLEKDKQLVEVMGELKMKNEKLVAVKASVTDVDARAMRLCRSNFPSTPEYNRLATRFMEARCDQLTEKIQTIHPMWDLSFLMSNPIVTPTLESSTTVKAPHSPLVVEDPICRP</sequence>
<name>A0ABD1TQF0_9LAMI</name>
<evidence type="ECO:0000313" key="1">
    <source>
        <dbReference type="EMBL" id="KAL2514808.1"/>
    </source>
</evidence>